<dbReference type="PANTHER" id="PTHR33332">
    <property type="entry name" value="REVERSE TRANSCRIPTASE DOMAIN-CONTAINING PROTEIN"/>
    <property type="match status" value="1"/>
</dbReference>
<comment type="caution">
    <text evidence="1">The sequence shown here is derived from an EMBL/GenBank/DDBJ whole genome shotgun (WGS) entry which is preliminary data.</text>
</comment>
<organism evidence="1 2">
    <name type="scientific">Paramuricea clavata</name>
    <name type="common">Red gorgonian</name>
    <name type="synonym">Violescent sea-whip</name>
    <dbReference type="NCBI Taxonomy" id="317549"/>
    <lineage>
        <taxon>Eukaryota</taxon>
        <taxon>Metazoa</taxon>
        <taxon>Cnidaria</taxon>
        <taxon>Anthozoa</taxon>
        <taxon>Octocorallia</taxon>
        <taxon>Malacalcyonacea</taxon>
        <taxon>Plexauridae</taxon>
        <taxon>Paramuricea</taxon>
    </lineage>
</organism>
<name>A0A7D9DHL6_PARCT</name>
<dbReference type="SUPFAM" id="SSF56672">
    <property type="entry name" value="DNA/RNA polymerases"/>
    <property type="match status" value="1"/>
</dbReference>
<dbReference type="AlphaFoldDB" id="A0A7D9DHL6"/>
<keyword evidence="2" id="KW-1185">Reference proteome</keyword>
<dbReference type="PROSITE" id="PS50878">
    <property type="entry name" value="RT_POL"/>
    <property type="match status" value="1"/>
</dbReference>
<sequence>MDLVSLVNEYDCLHTILDNHAPIKSREITLRPKAPWYTNEINDKKRIRRQLERKWHKTRTNADWNRYKQQCYAVNKLIDSSKSAYYTDLINNGSSDQKPFSRLDFFTQKIVKIRGDIEDELLSKNIENPIPDVDSCPYEFHTFREFSSNIKSEICLSKSIEKAVAVQLTDYLTENHLHEKFQSAYKPCHSTETALLRVQNDILQALDNGDSVILVLLDLSAAFDTVDHLMLLTRLSKRFGIRGRVLDWFTSYLTSRKLFIRVEGTDSLLSDLDCGVPQGSVLGPLLYSLYTAPLADVARRHNLRFHFFLMMGNFTLHSKRMIVMI</sequence>
<evidence type="ECO:0000313" key="2">
    <source>
        <dbReference type="Proteomes" id="UP001152795"/>
    </source>
</evidence>
<dbReference type="Proteomes" id="UP001152795">
    <property type="component" value="Unassembled WGS sequence"/>
</dbReference>
<dbReference type="InterPro" id="IPR000477">
    <property type="entry name" value="RT_dom"/>
</dbReference>
<dbReference type="OrthoDB" id="2435398at2759"/>
<protein>
    <submittedName>
        <fullName evidence="1">Uncharacterized protein</fullName>
    </submittedName>
</protein>
<evidence type="ECO:0000313" key="1">
    <source>
        <dbReference type="EMBL" id="CAB3985956.1"/>
    </source>
</evidence>
<accession>A0A7D9DHL6</accession>
<dbReference type="InterPro" id="IPR043502">
    <property type="entry name" value="DNA/RNA_pol_sf"/>
</dbReference>
<proteinExistence type="predicted"/>
<dbReference type="Pfam" id="PF00078">
    <property type="entry name" value="RVT_1"/>
    <property type="match status" value="1"/>
</dbReference>
<gene>
    <name evidence="1" type="ORF">PACLA_8A026639</name>
</gene>
<dbReference type="EMBL" id="CACRXK020000945">
    <property type="protein sequence ID" value="CAB3985956.1"/>
    <property type="molecule type" value="Genomic_DNA"/>
</dbReference>
<reference evidence="1" key="1">
    <citation type="submission" date="2020-04" db="EMBL/GenBank/DDBJ databases">
        <authorList>
            <person name="Alioto T."/>
            <person name="Alioto T."/>
            <person name="Gomez Garrido J."/>
        </authorList>
    </citation>
    <scope>NUCLEOTIDE SEQUENCE</scope>
    <source>
        <strain evidence="1">A484AB</strain>
    </source>
</reference>